<accession>A0A9P1D3Z7</accession>
<dbReference type="EMBL" id="CAMXCT010003115">
    <property type="protein sequence ID" value="CAI4002550.1"/>
    <property type="molecule type" value="Genomic_DNA"/>
</dbReference>
<dbReference type="EMBL" id="CAMXCT030003115">
    <property type="protein sequence ID" value="CAL4789862.1"/>
    <property type="molecule type" value="Genomic_DNA"/>
</dbReference>
<protein>
    <submittedName>
        <fullName evidence="3">Dynein assembly factor 3 C-terminal domain-containing protein</fullName>
    </submittedName>
</protein>
<evidence type="ECO:0000256" key="1">
    <source>
        <dbReference type="SAM" id="MobiDB-lite"/>
    </source>
</evidence>
<evidence type="ECO:0000313" key="3">
    <source>
        <dbReference type="EMBL" id="CAL4789862.1"/>
    </source>
</evidence>
<keyword evidence="4" id="KW-1185">Reference proteome</keyword>
<feature type="compositionally biased region" description="Basic and acidic residues" evidence="1">
    <location>
        <begin position="78"/>
        <end position="92"/>
    </location>
</feature>
<dbReference type="EMBL" id="CAMXCT020003115">
    <property type="protein sequence ID" value="CAL1155925.1"/>
    <property type="molecule type" value="Genomic_DNA"/>
</dbReference>
<gene>
    <name evidence="2" type="ORF">C1SCF055_LOCUS28497</name>
</gene>
<organism evidence="2">
    <name type="scientific">Cladocopium goreaui</name>
    <dbReference type="NCBI Taxonomy" id="2562237"/>
    <lineage>
        <taxon>Eukaryota</taxon>
        <taxon>Sar</taxon>
        <taxon>Alveolata</taxon>
        <taxon>Dinophyceae</taxon>
        <taxon>Suessiales</taxon>
        <taxon>Symbiodiniaceae</taxon>
        <taxon>Cladocopium</taxon>
    </lineage>
</organism>
<dbReference type="Proteomes" id="UP001152797">
    <property type="component" value="Unassembled WGS sequence"/>
</dbReference>
<dbReference type="AlphaFoldDB" id="A0A9P1D3Z7"/>
<evidence type="ECO:0000313" key="4">
    <source>
        <dbReference type="Proteomes" id="UP001152797"/>
    </source>
</evidence>
<reference evidence="3 4" key="2">
    <citation type="submission" date="2024-05" db="EMBL/GenBank/DDBJ databases">
        <authorList>
            <person name="Chen Y."/>
            <person name="Shah S."/>
            <person name="Dougan E. K."/>
            <person name="Thang M."/>
            <person name="Chan C."/>
        </authorList>
    </citation>
    <scope>NUCLEOTIDE SEQUENCE [LARGE SCALE GENOMIC DNA]</scope>
</reference>
<comment type="caution">
    <text evidence="2">The sequence shown here is derived from an EMBL/GenBank/DDBJ whole genome shotgun (WGS) entry which is preliminary data.</text>
</comment>
<reference evidence="2" key="1">
    <citation type="submission" date="2022-10" db="EMBL/GenBank/DDBJ databases">
        <authorList>
            <person name="Chen Y."/>
            <person name="Dougan E. K."/>
            <person name="Chan C."/>
            <person name="Rhodes N."/>
            <person name="Thang M."/>
        </authorList>
    </citation>
    <scope>NUCLEOTIDE SEQUENCE</scope>
</reference>
<proteinExistence type="predicted"/>
<dbReference type="OrthoDB" id="538817at2759"/>
<evidence type="ECO:0000313" key="2">
    <source>
        <dbReference type="EMBL" id="CAI4002550.1"/>
    </source>
</evidence>
<feature type="region of interest" description="Disordered" evidence="1">
    <location>
        <begin position="78"/>
        <end position="99"/>
    </location>
</feature>
<name>A0A9P1D3Z7_9DINO</name>
<sequence>MISCRWASNDLNALRLGAVASKAEWNCESGQTRGSGGRYISELETGQRFSLPPEKPEEFTYPYASPLDELRAADKVEEVEDPPKAVIEEEKPRQRRQKKVNWPPLTSAMEGVEIVLLAGDPLEVLKKPKYRGLFHRAFIGAMGCMPVFQEFDLKGGAEQKGDFGAKREESVFASIMAEGGEVIFETLKYQALFLGRLGDGLNLQAHFEGMTRLGFRHRVGDSKMNEGAPSGRMWQE</sequence>